<dbReference type="RefSeq" id="WP_263337666.1">
    <property type="nucleotide sequence ID" value="NZ_JAOVQO010000013.1"/>
</dbReference>
<reference evidence="1 2" key="1">
    <citation type="submission" date="2022-10" db="EMBL/GenBank/DDBJ databases">
        <title>Defluviimonas sp. nov., isolated from ocean surface sediments.</title>
        <authorList>
            <person name="He W."/>
            <person name="Wang L."/>
            <person name="Zhang D.-F."/>
        </authorList>
    </citation>
    <scope>NUCLEOTIDE SEQUENCE [LARGE SCALE GENOMIC DNA]</scope>
    <source>
        <strain evidence="1 2">WL0024</strain>
    </source>
</reference>
<gene>
    <name evidence="1" type="ORF">OEZ60_14600</name>
</gene>
<evidence type="ECO:0000313" key="2">
    <source>
        <dbReference type="Proteomes" id="UP001209535"/>
    </source>
</evidence>
<proteinExistence type="predicted"/>
<dbReference type="Proteomes" id="UP001209535">
    <property type="component" value="Unassembled WGS sequence"/>
</dbReference>
<evidence type="ECO:0000313" key="1">
    <source>
        <dbReference type="EMBL" id="MCU9849231.1"/>
    </source>
</evidence>
<sequence>MRIPVALAAVGLLPGCVAVITADATRKESRLAIDKVLSAERPDLPAEAGGCVLKAMTLPESVQLGLADNYKAVSAENRALILSYADRPKAAACIAALPAAATE</sequence>
<accession>A0ABT2X5L2</accession>
<dbReference type="EMBL" id="JAOVQO010000013">
    <property type="protein sequence ID" value="MCU9849231.1"/>
    <property type="molecule type" value="Genomic_DNA"/>
</dbReference>
<name>A0ABT2X5L2_9RHOB</name>
<evidence type="ECO:0008006" key="3">
    <source>
        <dbReference type="Google" id="ProtNLM"/>
    </source>
</evidence>
<keyword evidence="2" id="KW-1185">Reference proteome</keyword>
<protein>
    <recommendedName>
        <fullName evidence="3">UrcA family protein</fullName>
    </recommendedName>
</protein>
<comment type="caution">
    <text evidence="1">The sequence shown here is derived from an EMBL/GenBank/DDBJ whole genome shotgun (WGS) entry which is preliminary data.</text>
</comment>
<organism evidence="1 2">
    <name type="scientific">Albidovulum salinarum</name>
    <dbReference type="NCBI Taxonomy" id="2984153"/>
    <lineage>
        <taxon>Bacteria</taxon>
        <taxon>Pseudomonadati</taxon>
        <taxon>Pseudomonadota</taxon>
        <taxon>Alphaproteobacteria</taxon>
        <taxon>Rhodobacterales</taxon>
        <taxon>Paracoccaceae</taxon>
        <taxon>Albidovulum</taxon>
    </lineage>
</organism>